<proteinExistence type="predicted"/>
<evidence type="ECO:0000313" key="2">
    <source>
        <dbReference type="Proteomes" id="UP000008370"/>
    </source>
</evidence>
<protein>
    <submittedName>
        <fullName evidence="1">Uncharacterized protein</fullName>
    </submittedName>
</protein>
<keyword evidence="2" id="KW-1185">Reference proteome</keyword>
<dbReference type="Proteomes" id="UP000008370">
    <property type="component" value="Unassembled WGS sequence"/>
</dbReference>
<organism evidence="1 2">
    <name type="scientific">Phanerochaete carnosa (strain HHB-10118-sp)</name>
    <name type="common">White-rot fungus</name>
    <name type="synonym">Peniophora carnosa</name>
    <dbReference type="NCBI Taxonomy" id="650164"/>
    <lineage>
        <taxon>Eukaryota</taxon>
        <taxon>Fungi</taxon>
        <taxon>Dikarya</taxon>
        <taxon>Basidiomycota</taxon>
        <taxon>Agaricomycotina</taxon>
        <taxon>Agaricomycetes</taxon>
        <taxon>Polyporales</taxon>
        <taxon>Phanerochaetaceae</taxon>
        <taxon>Phanerochaete</taxon>
    </lineage>
</organism>
<dbReference type="EMBL" id="JH930472">
    <property type="protein sequence ID" value="EKM55108.1"/>
    <property type="molecule type" value="Genomic_DNA"/>
</dbReference>
<evidence type="ECO:0000313" key="1">
    <source>
        <dbReference type="EMBL" id="EKM55108.1"/>
    </source>
</evidence>
<reference evidence="1 2" key="1">
    <citation type="journal article" date="2012" name="BMC Genomics">
        <title>Comparative genomics of the white-rot fungi, Phanerochaete carnosa and P. chrysosporium, to elucidate the genetic basis of the distinct wood types they colonize.</title>
        <authorList>
            <person name="Suzuki H."/>
            <person name="MacDonald J."/>
            <person name="Syed K."/>
            <person name="Salamov A."/>
            <person name="Hori C."/>
            <person name="Aerts A."/>
            <person name="Henrissat B."/>
            <person name="Wiebenga A."/>
            <person name="vanKuyk P.A."/>
            <person name="Barry K."/>
            <person name="Lindquist E."/>
            <person name="LaButti K."/>
            <person name="Lapidus A."/>
            <person name="Lucas S."/>
            <person name="Coutinho P."/>
            <person name="Gong Y."/>
            <person name="Samejima M."/>
            <person name="Mahadevan R."/>
            <person name="Abou-Zaid M."/>
            <person name="de Vries R.P."/>
            <person name="Igarashi K."/>
            <person name="Yadav J.S."/>
            <person name="Grigoriev I.V."/>
            <person name="Master E.R."/>
        </authorList>
    </citation>
    <scope>NUCLEOTIDE SEQUENCE [LARGE SCALE GENOMIC DNA]</scope>
    <source>
        <strain evidence="1 2">HHB-10118-sp</strain>
    </source>
</reference>
<dbReference type="AlphaFoldDB" id="K5VUA8"/>
<gene>
    <name evidence="1" type="ORF">PHACADRAFT_255487</name>
</gene>
<sequence>MDASSASFALHELAVFASADAGQTGQSLRDACLCLRVGTCEFSKGTWALHINDGHPTISPLLDALVAIPDARRHVAHLLVEQAFGATHASDPEEHARLMVLEKKSAHEVKRLLELLAPTLQTLTLIRASVDPISPALRGTSVLKGLHLPLLQQLCISGPAETTAAFELPLSPKLAPSLRRLQVPSDMLHPHQASASRLTVPHLAHLVVSPLRARCTASQLEALRTYGENIGVFVKTGKEALGGSPPSSSATGPCVEVVAPLSLNAARVAEVGRLHWELLGWLRPELSRSCLKFNAIERNAEPTYEETAVTVKTEWLVRRREYVLR</sequence>
<accession>K5VUA8</accession>
<dbReference type="KEGG" id="pco:PHACADRAFT_255487"/>
<dbReference type="InParanoid" id="K5VUA8"/>
<dbReference type="OrthoDB" id="10415593at2759"/>
<dbReference type="RefSeq" id="XP_007395451.1">
    <property type="nucleotide sequence ID" value="XM_007395389.1"/>
</dbReference>
<name>K5VUA8_PHACS</name>
<dbReference type="GeneID" id="18916316"/>
<dbReference type="HOGENOM" id="CLU_855576_0_0_1"/>